<feature type="domain" description="ABC transporter" evidence="6">
    <location>
        <begin position="12"/>
        <end position="242"/>
    </location>
</feature>
<protein>
    <submittedName>
        <fullName evidence="7">Multiple sugar transport system ATP-binding protein</fullName>
    </submittedName>
</protein>
<dbReference type="PROSITE" id="PS00211">
    <property type="entry name" value="ABC_TRANSPORTER_1"/>
    <property type="match status" value="1"/>
</dbReference>
<keyword evidence="5 7" id="KW-0067">ATP-binding</keyword>
<dbReference type="NCBIfam" id="NF008653">
    <property type="entry name" value="PRK11650.1"/>
    <property type="match status" value="1"/>
</dbReference>
<dbReference type="Proteomes" id="UP000186406">
    <property type="component" value="Unassembled WGS sequence"/>
</dbReference>
<dbReference type="InterPro" id="IPR027417">
    <property type="entry name" value="P-loop_NTPase"/>
</dbReference>
<dbReference type="SUPFAM" id="SSF50331">
    <property type="entry name" value="MOP-like"/>
    <property type="match status" value="1"/>
</dbReference>
<dbReference type="PANTHER" id="PTHR43875">
    <property type="entry name" value="MALTODEXTRIN IMPORT ATP-BINDING PROTEIN MSMX"/>
    <property type="match status" value="1"/>
</dbReference>
<dbReference type="OrthoDB" id="7817850at2"/>
<evidence type="ECO:0000256" key="4">
    <source>
        <dbReference type="ARBA" id="ARBA00022741"/>
    </source>
</evidence>
<dbReference type="EMBL" id="FRXO01000007">
    <property type="protein sequence ID" value="SHO66677.1"/>
    <property type="molecule type" value="Genomic_DNA"/>
</dbReference>
<evidence type="ECO:0000256" key="3">
    <source>
        <dbReference type="ARBA" id="ARBA00022448"/>
    </source>
</evidence>
<dbReference type="PANTHER" id="PTHR43875:SF1">
    <property type="entry name" value="OSMOPROTECTIVE COMPOUNDS UPTAKE ATP-BINDING PROTEIN GGTA"/>
    <property type="match status" value="1"/>
</dbReference>
<dbReference type="Gene3D" id="2.40.50.100">
    <property type="match status" value="1"/>
</dbReference>
<dbReference type="InterPro" id="IPR012340">
    <property type="entry name" value="NA-bd_OB-fold"/>
</dbReference>
<dbReference type="InterPro" id="IPR013611">
    <property type="entry name" value="Transp-assoc_OB_typ2"/>
</dbReference>
<dbReference type="SMART" id="SM00382">
    <property type="entry name" value="AAA"/>
    <property type="match status" value="1"/>
</dbReference>
<dbReference type="STRING" id="1123029.SAMN02745172_03336"/>
<dbReference type="Gene3D" id="3.40.50.300">
    <property type="entry name" value="P-loop containing nucleotide triphosphate hydrolases"/>
    <property type="match status" value="1"/>
</dbReference>
<keyword evidence="4" id="KW-0547">Nucleotide-binding</keyword>
<proteinExistence type="inferred from homology"/>
<keyword evidence="8" id="KW-1185">Reference proteome</keyword>
<dbReference type="FunFam" id="3.40.50.300:FF:000042">
    <property type="entry name" value="Maltose/maltodextrin ABC transporter, ATP-binding protein"/>
    <property type="match status" value="1"/>
</dbReference>
<evidence type="ECO:0000313" key="8">
    <source>
        <dbReference type="Proteomes" id="UP000186406"/>
    </source>
</evidence>
<dbReference type="CDD" id="cd03301">
    <property type="entry name" value="ABC_MalK_N"/>
    <property type="match status" value="1"/>
</dbReference>
<evidence type="ECO:0000256" key="2">
    <source>
        <dbReference type="ARBA" id="ARBA00005417"/>
    </source>
</evidence>
<dbReference type="GO" id="GO:0008643">
    <property type="term" value="P:carbohydrate transport"/>
    <property type="evidence" value="ECO:0007669"/>
    <property type="project" value="InterPro"/>
</dbReference>
<dbReference type="InterPro" id="IPR047641">
    <property type="entry name" value="ABC_transpr_MalK/UgpC-like"/>
</dbReference>
<dbReference type="InterPro" id="IPR003439">
    <property type="entry name" value="ABC_transporter-like_ATP-bd"/>
</dbReference>
<dbReference type="InterPro" id="IPR003593">
    <property type="entry name" value="AAA+_ATPase"/>
</dbReference>
<keyword evidence="7" id="KW-0762">Sugar transport</keyword>
<organism evidence="7 8">
    <name type="scientific">Pseudoxanthobacter soli DSM 19599</name>
    <dbReference type="NCBI Taxonomy" id="1123029"/>
    <lineage>
        <taxon>Bacteria</taxon>
        <taxon>Pseudomonadati</taxon>
        <taxon>Pseudomonadota</taxon>
        <taxon>Alphaproteobacteria</taxon>
        <taxon>Hyphomicrobiales</taxon>
        <taxon>Segnochrobactraceae</taxon>
        <taxon>Pseudoxanthobacter</taxon>
    </lineage>
</organism>
<sequence length="365" mass="39324">MNRVSQSSTPAIELRRVSKSFGAVQVCHDIELAVEQGEFVTLLGSSGCGKTTTLNMVAGLEDASSGEILMHGRRVNDLSPVDRDVAMVFQNYALYPHMTVAENIGFTLKMRKVPRDDIRRRVEAVAAALELGHVMERLPAQLSGGQQQRVAIGRALVREPKVFLFDEPFSNLDAALRVKMRAEVKQLHQRLGVTSLFVTHDQEEAMSISDRIAVMYRGRVEQFGTPEEIYARPATRYVATFIGSPQMELAAATVEAVDGEPAVRLGATTIPLAGRTGLRPGQAVEVGVRPEHIRLAATDTAGGVPATVTLVQPVGPATHVTLAWDGGGAVASVPGFVRREVGSAVRAVIDPDRVLVFDGETGRSL</sequence>
<evidence type="ECO:0000313" key="7">
    <source>
        <dbReference type="EMBL" id="SHO66677.1"/>
    </source>
</evidence>
<dbReference type="Pfam" id="PF08402">
    <property type="entry name" value="TOBE_2"/>
    <property type="match status" value="1"/>
</dbReference>
<dbReference type="GO" id="GO:0016887">
    <property type="term" value="F:ATP hydrolysis activity"/>
    <property type="evidence" value="ECO:0007669"/>
    <property type="project" value="InterPro"/>
</dbReference>
<dbReference type="GO" id="GO:0055052">
    <property type="term" value="C:ATP-binding cassette (ABC) transporter complex, substrate-binding subunit-containing"/>
    <property type="evidence" value="ECO:0007669"/>
    <property type="project" value="TreeGrafter"/>
</dbReference>
<dbReference type="PROSITE" id="PS50893">
    <property type="entry name" value="ABC_TRANSPORTER_2"/>
    <property type="match status" value="1"/>
</dbReference>
<gene>
    <name evidence="7" type="ORF">SAMN02745172_03336</name>
</gene>
<dbReference type="GO" id="GO:0140359">
    <property type="term" value="F:ABC-type transporter activity"/>
    <property type="evidence" value="ECO:0007669"/>
    <property type="project" value="InterPro"/>
</dbReference>
<evidence type="ECO:0000256" key="5">
    <source>
        <dbReference type="ARBA" id="ARBA00022840"/>
    </source>
</evidence>
<evidence type="ECO:0000256" key="1">
    <source>
        <dbReference type="ARBA" id="ARBA00004417"/>
    </source>
</evidence>
<dbReference type="InterPro" id="IPR008995">
    <property type="entry name" value="Mo/tungstate-bd_C_term_dom"/>
</dbReference>
<dbReference type="SUPFAM" id="SSF52540">
    <property type="entry name" value="P-loop containing nucleoside triphosphate hydrolases"/>
    <property type="match status" value="1"/>
</dbReference>
<dbReference type="GO" id="GO:0005524">
    <property type="term" value="F:ATP binding"/>
    <property type="evidence" value="ECO:0007669"/>
    <property type="project" value="UniProtKB-KW"/>
</dbReference>
<name>A0A1M7ZP68_9HYPH</name>
<comment type="subcellular location">
    <subcellularLocation>
        <location evidence="1">Cell inner membrane</location>
        <topology evidence="1">Peripheral membrane protein</topology>
    </subcellularLocation>
</comment>
<accession>A0A1M7ZP68</accession>
<dbReference type="InterPro" id="IPR015855">
    <property type="entry name" value="ABC_transpr_MalK-like"/>
</dbReference>
<dbReference type="InterPro" id="IPR017871">
    <property type="entry name" value="ABC_transporter-like_CS"/>
</dbReference>
<comment type="similarity">
    <text evidence="2">Belongs to the ABC transporter superfamily.</text>
</comment>
<dbReference type="Gene3D" id="2.40.50.140">
    <property type="entry name" value="Nucleic acid-binding proteins"/>
    <property type="match status" value="1"/>
</dbReference>
<keyword evidence="3" id="KW-0813">Transport</keyword>
<reference evidence="7 8" key="1">
    <citation type="submission" date="2016-12" db="EMBL/GenBank/DDBJ databases">
        <authorList>
            <person name="Song W.-J."/>
            <person name="Kurnit D.M."/>
        </authorList>
    </citation>
    <scope>NUCLEOTIDE SEQUENCE [LARGE SCALE GENOMIC DNA]</scope>
    <source>
        <strain evidence="7 8">DSM 19599</strain>
    </source>
</reference>
<evidence type="ECO:0000259" key="6">
    <source>
        <dbReference type="PROSITE" id="PS50893"/>
    </source>
</evidence>
<dbReference type="AlphaFoldDB" id="A0A1M7ZP68"/>
<dbReference type="Pfam" id="PF00005">
    <property type="entry name" value="ABC_tran"/>
    <property type="match status" value="1"/>
</dbReference>